<evidence type="ECO:0000313" key="2">
    <source>
        <dbReference type="EMBL" id="DAD73610.1"/>
    </source>
</evidence>
<organism evidence="2">
    <name type="scientific">Podoviridae sp. cti6G1</name>
    <dbReference type="NCBI Taxonomy" id="2826570"/>
    <lineage>
        <taxon>Viruses</taxon>
        <taxon>Duplodnaviria</taxon>
        <taxon>Heunggongvirae</taxon>
        <taxon>Uroviricota</taxon>
        <taxon>Caudoviricetes</taxon>
    </lineage>
</organism>
<name>A0A8S5LUN8_9CAUD</name>
<sequence length="32" mass="3548">MFFIAVSVMTPCPRTRQPENTPATRAKNPAKS</sequence>
<proteinExistence type="predicted"/>
<protein>
    <submittedName>
        <fullName evidence="2">Uncharacterized protein</fullName>
    </submittedName>
</protein>
<reference evidence="2" key="1">
    <citation type="journal article" date="2021" name="Proc. Natl. Acad. Sci. U.S.A.">
        <title>A Catalog of Tens of Thousands of Viruses from Human Metagenomes Reveals Hidden Associations with Chronic Diseases.</title>
        <authorList>
            <person name="Tisza M.J."/>
            <person name="Buck C.B."/>
        </authorList>
    </citation>
    <scope>NUCLEOTIDE SEQUENCE</scope>
    <source>
        <strain evidence="2">Cti6G1</strain>
    </source>
</reference>
<feature type="region of interest" description="Disordered" evidence="1">
    <location>
        <begin position="12"/>
        <end position="32"/>
    </location>
</feature>
<evidence type="ECO:0000256" key="1">
    <source>
        <dbReference type="SAM" id="MobiDB-lite"/>
    </source>
</evidence>
<dbReference type="EMBL" id="BK014740">
    <property type="protein sequence ID" value="DAD73610.1"/>
    <property type="molecule type" value="Genomic_DNA"/>
</dbReference>
<accession>A0A8S5LUN8</accession>